<feature type="active site" description="Proton donor/acceptor" evidence="5">
    <location>
        <position position="166"/>
    </location>
</feature>
<dbReference type="GO" id="GO:0006465">
    <property type="term" value="P:signal peptide processing"/>
    <property type="evidence" value="ECO:0007669"/>
    <property type="project" value="InterPro"/>
</dbReference>
<dbReference type="KEGG" id="sgrg:L0C25_20495"/>
<evidence type="ECO:0000313" key="7">
    <source>
        <dbReference type="EMBL" id="UYM04879.1"/>
    </source>
</evidence>
<keyword evidence="3" id="KW-0378">Hydrolase</keyword>
<dbReference type="Gene3D" id="3.90.226.10">
    <property type="entry name" value="2-enoyl-CoA Hydratase, Chain A, domain 1"/>
    <property type="match status" value="3"/>
</dbReference>
<keyword evidence="8" id="KW-1185">Reference proteome</keyword>
<proteinExistence type="inferred from homology"/>
<feature type="domain" description="Peptidase S49" evidence="6">
    <location>
        <begin position="351"/>
        <end position="502"/>
    </location>
</feature>
<dbReference type="CDD" id="cd07018">
    <property type="entry name" value="S49_SppA_67K_type"/>
    <property type="match status" value="1"/>
</dbReference>
<dbReference type="PIRSF" id="PIRSF001217">
    <property type="entry name" value="Protease_4_SppA"/>
    <property type="match status" value="1"/>
</dbReference>
<dbReference type="PANTHER" id="PTHR33209">
    <property type="entry name" value="PROTEASE 4"/>
    <property type="match status" value="1"/>
</dbReference>
<keyword evidence="4" id="KW-0720">Serine protease</keyword>
<evidence type="ECO:0000259" key="6">
    <source>
        <dbReference type="Pfam" id="PF01343"/>
    </source>
</evidence>
<reference evidence="7" key="1">
    <citation type="submission" date="2022-01" db="EMBL/GenBank/DDBJ databases">
        <title>Nocardioidaceae gen. sp. A5X3R13.</title>
        <authorList>
            <person name="Lopez Marin M.A."/>
            <person name="Uhlik O."/>
        </authorList>
    </citation>
    <scope>NUCLEOTIDE SEQUENCE</scope>
    <source>
        <strain evidence="7">A5X3R13</strain>
    </source>
</reference>
<feature type="active site" description="Nucleophile" evidence="5">
    <location>
        <position position="368"/>
    </location>
</feature>
<dbReference type="InterPro" id="IPR047217">
    <property type="entry name" value="S49_SppA_67K_type_N"/>
</dbReference>
<dbReference type="CDD" id="cd07023">
    <property type="entry name" value="S49_Sppa_N_C"/>
    <property type="match status" value="1"/>
</dbReference>
<keyword evidence="2" id="KW-0645">Protease</keyword>
<dbReference type="PANTHER" id="PTHR33209:SF1">
    <property type="entry name" value="PEPTIDASE S49 DOMAIN-CONTAINING PROTEIN"/>
    <property type="match status" value="1"/>
</dbReference>
<dbReference type="InterPro" id="IPR029045">
    <property type="entry name" value="ClpP/crotonase-like_dom_sf"/>
</dbReference>
<dbReference type="SUPFAM" id="SSF52096">
    <property type="entry name" value="ClpP/crotonase"/>
    <property type="match status" value="2"/>
</dbReference>
<gene>
    <name evidence="7" type="ORF">L0C25_20495</name>
</gene>
<dbReference type="GO" id="GO:0016020">
    <property type="term" value="C:membrane"/>
    <property type="evidence" value="ECO:0007669"/>
    <property type="project" value="InterPro"/>
</dbReference>
<dbReference type="Pfam" id="PF01343">
    <property type="entry name" value="Peptidase_S49"/>
    <property type="match status" value="2"/>
</dbReference>
<dbReference type="GO" id="GO:0008236">
    <property type="term" value="F:serine-type peptidase activity"/>
    <property type="evidence" value="ECO:0007669"/>
    <property type="project" value="UniProtKB-KW"/>
</dbReference>
<comment type="similarity">
    <text evidence="1">Belongs to the peptidase S49 family.</text>
</comment>
<dbReference type="InterPro" id="IPR047272">
    <property type="entry name" value="S49_SppA_C"/>
</dbReference>
<dbReference type="Proteomes" id="UP001164390">
    <property type="component" value="Chromosome"/>
</dbReference>
<evidence type="ECO:0000256" key="4">
    <source>
        <dbReference type="ARBA" id="ARBA00022825"/>
    </source>
</evidence>
<dbReference type="RefSeq" id="WP_271633643.1">
    <property type="nucleotide sequence ID" value="NZ_CP094970.1"/>
</dbReference>
<sequence length="566" mass="59548">MKPSRRALDRLPFLDRTGPPLVIEVDLTRGLVDHPPSDPFSALRGRNTPLLSETIAGLRYAATDAAVAGAIVTVSETVTIAQAEELGAALEAFARSGKPTVATATSFGELGPGTVPYYLALHTDSIWLQPSGGVALMGVALEVMTLRGVLDKVDAEPQLGQRHEFKTAAEMIMSHEISGSNREMTRRIADSVVERIAAVASRRRGVDADSFAAAMDAAPVPAPIALERGLVDHLGYRADAYAHARREWGADGEITLHYAHRYARHRANRPAEQLARRRRPKVGVVAVTGGISTGRNGGGPLGGRACGSESVCAALRLATEDDSLEALVLRVDSPGGSYVASDAIRHAVQAFRHTGRPVVASMGGVAASGGYFVSMPCDAIVALPATLTGSIGVLGGKIALGRTFQRIGVTREAIGSGVHSTMFSPTTTFDDAQWAKVNDWLDEVYADFTTKAAEDRGMDVGVLEPLARGRVWTGADALERGLVDELGGLRTALDAAATRAGLDPDRTRAVPVPHVSPLQRLIPSESSESPGDAVATSPEGMLVGVARAAGLEVPGVLSLPWRLTVR</sequence>
<dbReference type="InterPro" id="IPR002142">
    <property type="entry name" value="Peptidase_S49"/>
</dbReference>
<evidence type="ECO:0000313" key="8">
    <source>
        <dbReference type="Proteomes" id="UP001164390"/>
    </source>
</evidence>
<accession>A0AA46THD5</accession>
<evidence type="ECO:0000256" key="5">
    <source>
        <dbReference type="PIRSR" id="PIRSR001217-1"/>
    </source>
</evidence>
<evidence type="ECO:0000256" key="3">
    <source>
        <dbReference type="ARBA" id="ARBA00022801"/>
    </source>
</evidence>
<evidence type="ECO:0000256" key="2">
    <source>
        <dbReference type="ARBA" id="ARBA00022670"/>
    </source>
</evidence>
<evidence type="ECO:0000256" key="1">
    <source>
        <dbReference type="ARBA" id="ARBA00008683"/>
    </source>
</evidence>
<protein>
    <submittedName>
        <fullName evidence="7">S49 family peptidase</fullName>
    </submittedName>
</protein>
<dbReference type="InterPro" id="IPR004634">
    <property type="entry name" value="Pept_S49_pIV"/>
</dbReference>
<organism evidence="7 8">
    <name type="scientific">Solicola gregarius</name>
    <dbReference type="NCBI Taxonomy" id="2908642"/>
    <lineage>
        <taxon>Bacteria</taxon>
        <taxon>Bacillati</taxon>
        <taxon>Actinomycetota</taxon>
        <taxon>Actinomycetes</taxon>
        <taxon>Propionibacteriales</taxon>
        <taxon>Nocardioidaceae</taxon>
        <taxon>Solicola</taxon>
    </lineage>
</organism>
<dbReference type="EMBL" id="CP094970">
    <property type="protein sequence ID" value="UYM04879.1"/>
    <property type="molecule type" value="Genomic_DNA"/>
</dbReference>
<feature type="domain" description="Peptidase S49" evidence="6">
    <location>
        <begin position="94"/>
        <end position="247"/>
    </location>
</feature>
<name>A0AA46THD5_9ACTN</name>
<dbReference type="AlphaFoldDB" id="A0AA46THD5"/>